<keyword evidence="6" id="KW-1185">Reference proteome</keyword>
<dbReference type="GO" id="GO:0031012">
    <property type="term" value="C:extracellular matrix"/>
    <property type="evidence" value="ECO:0007669"/>
    <property type="project" value="TreeGrafter"/>
</dbReference>
<dbReference type="Pfam" id="PF00379">
    <property type="entry name" value="Chitin_bind_4"/>
    <property type="match status" value="1"/>
</dbReference>
<accession>A0A834XMH0</accession>
<evidence type="ECO:0000313" key="5">
    <source>
        <dbReference type="EMBL" id="KAF7989592.1"/>
    </source>
</evidence>
<name>A0A834XMH0_APHGI</name>
<dbReference type="InterPro" id="IPR051217">
    <property type="entry name" value="Insect_Cuticle_Struc_Prot"/>
</dbReference>
<gene>
    <name evidence="5" type="ORF">HCN44_008266</name>
</gene>
<feature type="signal peptide" evidence="4">
    <location>
        <begin position="1"/>
        <end position="17"/>
    </location>
</feature>
<feature type="compositionally biased region" description="Low complexity" evidence="3">
    <location>
        <begin position="45"/>
        <end position="74"/>
    </location>
</feature>
<evidence type="ECO:0000256" key="4">
    <source>
        <dbReference type="SAM" id="SignalP"/>
    </source>
</evidence>
<reference evidence="5 6" key="1">
    <citation type="submission" date="2020-08" db="EMBL/GenBank/DDBJ databases">
        <title>Aphidius gifuensis genome sequencing and assembly.</title>
        <authorList>
            <person name="Du Z."/>
        </authorList>
    </citation>
    <scope>NUCLEOTIDE SEQUENCE [LARGE SCALE GENOMIC DNA]</scope>
    <source>
        <strain evidence="5">YNYX2018</strain>
        <tissue evidence="5">Adults</tissue>
    </source>
</reference>
<dbReference type="EMBL" id="JACMRX010000005">
    <property type="protein sequence ID" value="KAF7989592.1"/>
    <property type="molecule type" value="Genomic_DNA"/>
</dbReference>
<dbReference type="OrthoDB" id="6595597at2759"/>
<evidence type="ECO:0000256" key="2">
    <source>
        <dbReference type="PROSITE-ProRule" id="PRU00497"/>
    </source>
</evidence>
<dbReference type="AlphaFoldDB" id="A0A834XMH0"/>
<dbReference type="PROSITE" id="PS00233">
    <property type="entry name" value="CHIT_BIND_RR_1"/>
    <property type="match status" value="1"/>
</dbReference>
<dbReference type="GO" id="GO:0005615">
    <property type="term" value="C:extracellular space"/>
    <property type="evidence" value="ECO:0007669"/>
    <property type="project" value="TreeGrafter"/>
</dbReference>
<dbReference type="PANTHER" id="PTHR12236:SF98">
    <property type="entry name" value="CUTICULAR PROTEIN 56F"/>
    <property type="match status" value="1"/>
</dbReference>
<comment type="caution">
    <text evidence="5">The sequence shown here is derived from an EMBL/GenBank/DDBJ whole genome shotgun (WGS) entry which is preliminary data.</text>
</comment>
<keyword evidence="1 2" id="KW-0193">Cuticle</keyword>
<dbReference type="PROSITE" id="PS51155">
    <property type="entry name" value="CHIT_BIND_RR_2"/>
    <property type="match status" value="1"/>
</dbReference>
<dbReference type="PRINTS" id="PR00947">
    <property type="entry name" value="CUTICLE"/>
</dbReference>
<dbReference type="InterPro" id="IPR000618">
    <property type="entry name" value="Insect_cuticle"/>
</dbReference>
<feature type="region of interest" description="Disordered" evidence="3">
    <location>
        <begin position="20"/>
        <end position="108"/>
    </location>
</feature>
<dbReference type="InterPro" id="IPR031311">
    <property type="entry name" value="CHIT_BIND_RR_consensus"/>
</dbReference>
<dbReference type="PANTHER" id="PTHR12236">
    <property type="entry name" value="STRUCTURAL CONTITUENT OF CUTICLE"/>
    <property type="match status" value="1"/>
</dbReference>
<evidence type="ECO:0000256" key="1">
    <source>
        <dbReference type="ARBA" id="ARBA00022460"/>
    </source>
</evidence>
<organism evidence="5 6">
    <name type="scientific">Aphidius gifuensis</name>
    <name type="common">Parasitoid wasp</name>
    <dbReference type="NCBI Taxonomy" id="684658"/>
    <lineage>
        <taxon>Eukaryota</taxon>
        <taxon>Metazoa</taxon>
        <taxon>Ecdysozoa</taxon>
        <taxon>Arthropoda</taxon>
        <taxon>Hexapoda</taxon>
        <taxon>Insecta</taxon>
        <taxon>Pterygota</taxon>
        <taxon>Neoptera</taxon>
        <taxon>Endopterygota</taxon>
        <taxon>Hymenoptera</taxon>
        <taxon>Apocrita</taxon>
        <taxon>Ichneumonoidea</taxon>
        <taxon>Braconidae</taxon>
        <taxon>Aphidiinae</taxon>
        <taxon>Aphidius</taxon>
    </lineage>
</organism>
<evidence type="ECO:0008006" key="7">
    <source>
        <dbReference type="Google" id="ProtNLM"/>
    </source>
</evidence>
<protein>
    <recommendedName>
        <fullName evidence="7">Cuticular protein</fullName>
    </recommendedName>
</protein>
<keyword evidence="4" id="KW-0732">Signal</keyword>
<evidence type="ECO:0000256" key="3">
    <source>
        <dbReference type="SAM" id="MobiDB-lite"/>
    </source>
</evidence>
<sequence length="166" mass="18142">MWFTLTSVLLLATFISARPEPPVDQYLPPLDLQYGPPNRNPTDFNGQPGQNNNNQYLPPSQQYGPPGGSQNSGYDDNSNNAPAKYDFEYSVNDPESGNDFGHKESRDGDVTRGTYYVLLPDGRRQTVVYIADQNGYQPVVTYTQEGSGIGGGAGNGYPSGNNGYQY</sequence>
<dbReference type="GO" id="GO:0042302">
    <property type="term" value="F:structural constituent of cuticle"/>
    <property type="evidence" value="ECO:0007669"/>
    <property type="project" value="UniProtKB-UniRule"/>
</dbReference>
<proteinExistence type="predicted"/>
<dbReference type="Proteomes" id="UP000639338">
    <property type="component" value="Unassembled WGS sequence"/>
</dbReference>
<evidence type="ECO:0000313" key="6">
    <source>
        <dbReference type="Proteomes" id="UP000639338"/>
    </source>
</evidence>
<feature type="chain" id="PRO_5032974754" description="Cuticular protein" evidence="4">
    <location>
        <begin position="18"/>
        <end position="166"/>
    </location>
</feature>